<evidence type="ECO:0000259" key="3">
    <source>
        <dbReference type="SMART" id="SM01329"/>
    </source>
</evidence>
<dbReference type="GO" id="GO:0005739">
    <property type="term" value="C:mitochondrion"/>
    <property type="evidence" value="ECO:0007669"/>
    <property type="project" value="TreeGrafter"/>
</dbReference>
<dbReference type="SUPFAM" id="SSF53659">
    <property type="entry name" value="Isocitrate/Isopropylmalate dehydrogenase-like"/>
    <property type="match status" value="1"/>
</dbReference>
<dbReference type="PANTHER" id="PTHR11835:SF60">
    <property type="entry name" value="ISOCITRATE DEHYDROGENASE [NAD] SUBUNIT, MITOCHONDRIAL"/>
    <property type="match status" value="1"/>
</dbReference>
<evidence type="ECO:0000313" key="4">
    <source>
        <dbReference type="EMBL" id="JAS23139.1"/>
    </source>
</evidence>
<dbReference type="GO" id="GO:0006099">
    <property type="term" value="P:tricarboxylic acid cycle"/>
    <property type="evidence" value="ECO:0007669"/>
    <property type="project" value="UniProtKB-KW"/>
</dbReference>
<dbReference type="InterPro" id="IPR024084">
    <property type="entry name" value="IsoPropMal-DH-like_dom"/>
</dbReference>
<comment type="similarity">
    <text evidence="1">Belongs to the isocitrate and isopropylmalate dehydrogenases family.</text>
</comment>
<protein>
    <recommendedName>
        <fullName evidence="3">Isopropylmalate dehydrogenase-like domain-containing protein</fullName>
    </recommendedName>
</protein>
<accession>A0A1B6DBS6</accession>
<evidence type="ECO:0000256" key="1">
    <source>
        <dbReference type="ARBA" id="ARBA00007769"/>
    </source>
</evidence>
<feature type="domain" description="Isopropylmalate dehydrogenase-like" evidence="3">
    <location>
        <begin position="58"/>
        <end position="385"/>
    </location>
</feature>
<dbReference type="Pfam" id="PF00180">
    <property type="entry name" value="Iso_dh"/>
    <property type="match status" value="1"/>
</dbReference>
<reference evidence="4" key="1">
    <citation type="submission" date="2015-12" db="EMBL/GenBank/DDBJ databases">
        <title>De novo transcriptome assembly of four potential Pierce s Disease insect vectors from Arizona vineyards.</title>
        <authorList>
            <person name="Tassone E.E."/>
        </authorList>
    </citation>
    <scope>NUCLEOTIDE SEQUENCE</scope>
</reference>
<dbReference type="Gene3D" id="3.40.718.10">
    <property type="entry name" value="Isopropylmalate Dehydrogenase"/>
    <property type="match status" value="1"/>
</dbReference>
<dbReference type="PANTHER" id="PTHR11835">
    <property type="entry name" value="DECARBOXYLATING DEHYDROGENASES-ISOCITRATE, ISOPROPYLMALATE, TARTRATE"/>
    <property type="match status" value="1"/>
</dbReference>
<organism evidence="4">
    <name type="scientific">Clastoptera arizonana</name>
    <name type="common">Arizona spittle bug</name>
    <dbReference type="NCBI Taxonomy" id="38151"/>
    <lineage>
        <taxon>Eukaryota</taxon>
        <taxon>Metazoa</taxon>
        <taxon>Ecdysozoa</taxon>
        <taxon>Arthropoda</taxon>
        <taxon>Hexapoda</taxon>
        <taxon>Insecta</taxon>
        <taxon>Pterygota</taxon>
        <taxon>Neoptera</taxon>
        <taxon>Paraneoptera</taxon>
        <taxon>Hemiptera</taxon>
        <taxon>Auchenorrhyncha</taxon>
        <taxon>Cercopoidea</taxon>
        <taxon>Clastopteridae</taxon>
        <taxon>Clastoptera</taxon>
    </lineage>
</organism>
<gene>
    <name evidence="4" type="ORF">g.298</name>
</gene>
<name>A0A1B6DBS6_9HEMI</name>
<sequence>MFTKIIGFLKRRYLHKYLLNIDQKRNFQHKNKNPYYDPNFETSIHGSNPSGKIGGRNLVTMVKGVGIGPELMLILKDVFACVNAPVMFEELDIDEEDPEMAEADMENLALSIRRNGVAVKGNLEKDQKSLIISKNISLNLKLDLFAHLIDFRSYPGVKHKKSTDREINVSIVRQNTEGAFAMVEHEIGKKAVEHLNLTTRFNTERLARFAFKHATQHCKERVVVVFNKGYHEEAEGLFLSSCQTVAEEYPDIKFKSQSIGSFLRTIMVEDYRDNVILASSVGGQMISSVLCGFIGCSALVCSCIYGEKYAVFEPAARQRGMKLVGQNTVNPAGILLTGASLLRHLGHDEHATALQEAVDETINCDQVLTRDIGGTASTCDMVDTVKKHLKTRVAMGMCEE</sequence>
<dbReference type="EMBL" id="GEDC01014159">
    <property type="protein sequence ID" value="JAS23139.1"/>
    <property type="molecule type" value="Transcribed_RNA"/>
</dbReference>
<evidence type="ECO:0000256" key="2">
    <source>
        <dbReference type="ARBA" id="ARBA00022532"/>
    </source>
</evidence>
<dbReference type="SMART" id="SM01329">
    <property type="entry name" value="Iso_dh"/>
    <property type="match status" value="1"/>
</dbReference>
<proteinExistence type="inferred from homology"/>
<keyword evidence="2" id="KW-0816">Tricarboxylic acid cycle</keyword>
<feature type="non-terminal residue" evidence="4">
    <location>
        <position position="400"/>
    </location>
</feature>
<dbReference type="AlphaFoldDB" id="A0A1B6DBS6"/>
<dbReference type="GO" id="GO:0006102">
    <property type="term" value="P:isocitrate metabolic process"/>
    <property type="evidence" value="ECO:0007669"/>
    <property type="project" value="TreeGrafter"/>
</dbReference>